<dbReference type="EMBL" id="QMKO01002996">
    <property type="protein sequence ID" value="RTG82078.1"/>
    <property type="molecule type" value="Genomic_DNA"/>
</dbReference>
<name>A0A430Q326_SCHBO</name>
<evidence type="ECO:0000256" key="1">
    <source>
        <dbReference type="SAM" id="SignalP"/>
    </source>
</evidence>
<reference evidence="3 4" key="1">
    <citation type="journal article" date="2019" name="PLoS Pathog.">
        <title>Genome sequence of the bovine parasite Schistosoma bovis Tanzania.</title>
        <authorList>
            <person name="Oey H."/>
            <person name="Zakrzewski M."/>
            <person name="Gobert G."/>
            <person name="Gravermann K."/>
            <person name="Stoye J."/>
            <person name="Jones M."/>
            <person name="Mcmanus D."/>
            <person name="Krause L."/>
        </authorList>
    </citation>
    <scope>NUCLEOTIDE SEQUENCE [LARGE SCALE GENOMIC DNA]</scope>
    <source>
        <strain evidence="3 4">TAN1997</strain>
    </source>
</reference>
<feature type="non-terminal residue" evidence="3">
    <location>
        <position position="504"/>
    </location>
</feature>
<dbReference type="Proteomes" id="UP000290809">
    <property type="component" value="Unassembled WGS sequence"/>
</dbReference>
<keyword evidence="4" id="KW-1185">Reference proteome</keyword>
<gene>
    <name evidence="3" type="ORF">DC041_0012823</name>
</gene>
<feature type="domain" description="Ig-like" evidence="2">
    <location>
        <begin position="392"/>
        <end position="476"/>
    </location>
</feature>
<dbReference type="PROSITE" id="PS50835">
    <property type="entry name" value="IG_LIKE"/>
    <property type="match status" value="1"/>
</dbReference>
<dbReference type="InterPro" id="IPR013783">
    <property type="entry name" value="Ig-like_fold"/>
</dbReference>
<dbReference type="Gene3D" id="2.60.40.10">
    <property type="entry name" value="Immunoglobulins"/>
    <property type="match status" value="1"/>
</dbReference>
<organism evidence="3 4">
    <name type="scientific">Schistosoma bovis</name>
    <name type="common">Blood fluke</name>
    <dbReference type="NCBI Taxonomy" id="6184"/>
    <lineage>
        <taxon>Eukaryota</taxon>
        <taxon>Metazoa</taxon>
        <taxon>Spiralia</taxon>
        <taxon>Lophotrochozoa</taxon>
        <taxon>Platyhelminthes</taxon>
        <taxon>Trematoda</taxon>
        <taxon>Digenea</taxon>
        <taxon>Strigeidida</taxon>
        <taxon>Schistosomatoidea</taxon>
        <taxon>Schistosomatidae</taxon>
        <taxon>Schistosoma</taxon>
    </lineage>
</organism>
<protein>
    <recommendedName>
        <fullName evidence="2">Ig-like domain-containing protein</fullName>
    </recommendedName>
</protein>
<proteinExistence type="predicted"/>
<evidence type="ECO:0000259" key="2">
    <source>
        <dbReference type="PROSITE" id="PS50835"/>
    </source>
</evidence>
<keyword evidence="1" id="KW-0732">Signal</keyword>
<dbReference type="InterPro" id="IPR036179">
    <property type="entry name" value="Ig-like_dom_sf"/>
</dbReference>
<dbReference type="SUPFAM" id="SSF48726">
    <property type="entry name" value="Immunoglobulin"/>
    <property type="match status" value="1"/>
</dbReference>
<accession>A0A430Q326</accession>
<evidence type="ECO:0000313" key="3">
    <source>
        <dbReference type="EMBL" id="RTG82078.1"/>
    </source>
</evidence>
<feature type="signal peptide" evidence="1">
    <location>
        <begin position="1"/>
        <end position="28"/>
    </location>
</feature>
<dbReference type="AlphaFoldDB" id="A0A430Q326"/>
<evidence type="ECO:0000313" key="4">
    <source>
        <dbReference type="Proteomes" id="UP000290809"/>
    </source>
</evidence>
<feature type="chain" id="PRO_5019060440" description="Ig-like domain-containing protein" evidence="1">
    <location>
        <begin position="29"/>
        <end position="504"/>
    </location>
</feature>
<comment type="caution">
    <text evidence="3">The sequence shown here is derived from an EMBL/GenBank/DDBJ whole genome shotgun (WGS) entry which is preliminary data.</text>
</comment>
<dbReference type="InterPro" id="IPR007110">
    <property type="entry name" value="Ig-like_dom"/>
</dbReference>
<sequence>MYFTSVILLSSLLLVFSFLLNFIPISSHLNVCPNNKTVIYNNNNELNKCYALQLNLAKQRHIIRLIKRDQFTMNLQLACHLCSNDNPIHFQWYRILRKKYNQTIFHLNNKTFYDHKWILNRDLLEPVLTNTIINDPCLINGTNELSTKNSIHIMILVLILNLPFIERMNKSVTTYNQLIQLQKYIEEEMNRPEYFHDQTFSLLRITSKSFHNLTHYKYCGNIHVQQNRVCYVQIPRKLPIHIDNSNNNIEEVRLIYFILFNGFYEFGQFYDDDDDNTNQLNFRRLFKKSSENLATQLGFQLFLNKTYLYIPCQYNFFKQLPNLNETFQPLNILNLYITITYHLHCVHQLDTIEMMNLPLKYDVTKMKLNIHDYHHVNYMKLEKLAMEYEPFITLDCYLTKEYICNHTTATNNNNNLIKWSTTNLTFYSPTIFNERIYINEKCQLIIHNVKLIDSNIYNCYIKNQYQSNNPWQLKISYRLKIEKSYYQWPSKNNLLIGLLFLVIY</sequence>